<dbReference type="Proteomes" id="UP000289184">
    <property type="component" value="Unassembled WGS sequence"/>
</dbReference>
<gene>
    <name evidence="1" type="ORF">AGI3411_00323</name>
</gene>
<accession>A0A446C2X3</accession>
<organism evidence="1 2">
    <name type="scientific">Achromobacter agilis</name>
    <dbReference type="NCBI Taxonomy" id="1353888"/>
    <lineage>
        <taxon>Bacteria</taxon>
        <taxon>Pseudomonadati</taxon>
        <taxon>Pseudomonadota</taxon>
        <taxon>Betaproteobacteria</taxon>
        <taxon>Burkholderiales</taxon>
        <taxon>Alcaligenaceae</taxon>
        <taxon>Achromobacter</taxon>
    </lineage>
</organism>
<evidence type="ECO:0000313" key="1">
    <source>
        <dbReference type="EMBL" id="SSW62140.1"/>
    </source>
</evidence>
<dbReference type="AlphaFoldDB" id="A0A446C2X3"/>
<sequence>MLRDEGRRAAQVFLDERGSALGESSSLDLDALLDGMLQ</sequence>
<evidence type="ECO:0000313" key="2">
    <source>
        <dbReference type="Proteomes" id="UP000289184"/>
    </source>
</evidence>
<keyword evidence="2" id="KW-1185">Reference proteome</keyword>
<name>A0A446C2X3_9BURK</name>
<dbReference type="EMBL" id="UFQB01000001">
    <property type="protein sequence ID" value="SSW62140.1"/>
    <property type="molecule type" value="Genomic_DNA"/>
</dbReference>
<proteinExistence type="predicted"/>
<reference evidence="1 2" key="1">
    <citation type="submission" date="2018-07" db="EMBL/GenBank/DDBJ databases">
        <authorList>
            <person name="Peeters C."/>
        </authorList>
    </citation>
    <scope>NUCLEOTIDE SEQUENCE [LARGE SCALE GENOMIC DNA]</scope>
    <source>
        <strain evidence="1 2">LMG 3411</strain>
    </source>
</reference>
<protein>
    <submittedName>
        <fullName evidence="1">Uncharacterized protein</fullName>
    </submittedName>
</protein>